<evidence type="ECO:0000313" key="2">
    <source>
        <dbReference type="EMBL" id="KAE7998584.1"/>
    </source>
</evidence>
<proteinExistence type="predicted"/>
<name>A0A5N6QJM1_9ROSI</name>
<dbReference type="OrthoDB" id="1654714at2759"/>
<evidence type="ECO:0000313" key="3">
    <source>
        <dbReference type="Proteomes" id="UP000327013"/>
    </source>
</evidence>
<accession>A0A5N6QJM1</accession>
<dbReference type="PANTHER" id="PTHR35505">
    <property type="entry name" value="OS01G0600300 PROTEIN"/>
    <property type="match status" value="1"/>
</dbReference>
<gene>
    <name evidence="2" type="ORF">FH972_003115</name>
</gene>
<dbReference type="AlphaFoldDB" id="A0A5N6QJM1"/>
<dbReference type="EMBL" id="CM017321">
    <property type="protein sequence ID" value="KAE7998584.1"/>
    <property type="molecule type" value="Genomic_DNA"/>
</dbReference>
<protein>
    <submittedName>
        <fullName evidence="2">Uncharacterized protein</fullName>
    </submittedName>
</protein>
<reference evidence="2 3" key="1">
    <citation type="submission" date="2019-06" db="EMBL/GenBank/DDBJ databases">
        <title>A chromosomal-level reference genome of Carpinus fangiana (Coryloideae, Betulaceae).</title>
        <authorList>
            <person name="Yang X."/>
            <person name="Wang Z."/>
            <person name="Zhang L."/>
            <person name="Hao G."/>
            <person name="Liu J."/>
            <person name="Yang Y."/>
        </authorList>
    </citation>
    <scope>NUCLEOTIDE SEQUENCE [LARGE SCALE GENOMIC DNA]</scope>
    <source>
        <strain evidence="2">Cfa_2016G</strain>
        <tissue evidence="2">Leaf</tissue>
    </source>
</reference>
<feature type="compositionally biased region" description="Acidic residues" evidence="1">
    <location>
        <begin position="517"/>
        <end position="532"/>
    </location>
</feature>
<evidence type="ECO:0000256" key="1">
    <source>
        <dbReference type="SAM" id="MobiDB-lite"/>
    </source>
</evidence>
<dbReference type="PANTHER" id="PTHR35505:SF5">
    <property type="entry name" value="SUBSTRATE CARRIER FAMILY PROTEIN"/>
    <property type="match status" value="1"/>
</dbReference>
<dbReference type="Proteomes" id="UP000327013">
    <property type="component" value="Chromosome 1"/>
</dbReference>
<organism evidence="2 3">
    <name type="scientific">Carpinus fangiana</name>
    <dbReference type="NCBI Taxonomy" id="176857"/>
    <lineage>
        <taxon>Eukaryota</taxon>
        <taxon>Viridiplantae</taxon>
        <taxon>Streptophyta</taxon>
        <taxon>Embryophyta</taxon>
        <taxon>Tracheophyta</taxon>
        <taxon>Spermatophyta</taxon>
        <taxon>Magnoliopsida</taxon>
        <taxon>eudicotyledons</taxon>
        <taxon>Gunneridae</taxon>
        <taxon>Pentapetalae</taxon>
        <taxon>rosids</taxon>
        <taxon>fabids</taxon>
        <taxon>Fagales</taxon>
        <taxon>Betulaceae</taxon>
        <taxon>Carpinus</taxon>
    </lineage>
</organism>
<feature type="compositionally biased region" description="Polar residues" evidence="1">
    <location>
        <begin position="507"/>
        <end position="516"/>
    </location>
</feature>
<sequence length="532" mass="59581">MALQPTEQNPNSPITGKNYELKLNESIRNLLAETHKEAPNFSHFIHVFRDLMQTQHEPSLESIWVYAGLTFRSRNLPKDDLLDRISASKDLFQLVSACCVSCGASKSIALLAPVVFEVYRVVVELLGKDSALKRERKAMREATSLVEAILGYINVCCCKDDGEQCGSNMMTPFADLVRIWIDSNGGIESFLPLVSGEVCERLSIGGCGVGHLAGVVIAEVFLLELCLRFRAGIVREELEKELRSWAVGSITGLGNFYFFETLVRMLLEAVLPVTSLLSSEDEVLLRKVLYDAVILVEYSFLSPERAIYVPAERMKCLAMVRLIITHEAVEFFRKFGDQMRAISYIKAFAGSHLPSQIIKWVSGQIGLSEKENLSNGSSPKALIKWLLNLEDRGIRVFDDSISKWRTKLVLDISKADFEQPSSKLEGKKVDDDILFYIDNKGEDEDADEDKMNESMSTAFVAAAHAMKLTENGGRKRKEGRSSEQKKIKFVKYDLSQNSDSARGRPSFFSNDGFSSESEVENPLSDEDTETKE</sequence>
<feature type="region of interest" description="Disordered" evidence="1">
    <location>
        <begin position="468"/>
        <end position="532"/>
    </location>
</feature>
<keyword evidence="3" id="KW-1185">Reference proteome</keyword>